<keyword evidence="2" id="KW-1185">Reference proteome</keyword>
<reference evidence="2" key="1">
    <citation type="journal article" date="2019" name="Int. J. Syst. Evol. Microbiol.">
        <title>The Global Catalogue of Microorganisms (GCM) 10K type strain sequencing project: providing services to taxonomists for standard genome sequencing and annotation.</title>
        <authorList>
            <consortium name="The Broad Institute Genomics Platform"/>
            <consortium name="The Broad Institute Genome Sequencing Center for Infectious Disease"/>
            <person name="Wu L."/>
            <person name="Ma J."/>
        </authorList>
    </citation>
    <scope>NUCLEOTIDE SEQUENCE [LARGE SCALE GENOMIC DNA]</scope>
    <source>
        <strain evidence="2">JCM 17804</strain>
    </source>
</reference>
<sequence length="88" mass="9567">MHDYGKLPNRSCDRRLIQDDRLGFEKCHQTFHAAFAAEPRLLEAAEADREIGAGRVVSDGAGTQSPCNLGCALGVVREDGGIEARGRR</sequence>
<gene>
    <name evidence="1" type="ORF">GCM10023165_44530</name>
</gene>
<organism evidence="1 2">
    <name type="scientific">Variovorax defluvii</name>
    <dbReference type="NCBI Taxonomy" id="913761"/>
    <lineage>
        <taxon>Bacteria</taxon>
        <taxon>Pseudomonadati</taxon>
        <taxon>Pseudomonadota</taxon>
        <taxon>Betaproteobacteria</taxon>
        <taxon>Burkholderiales</taxon>
        <taxon>Comamonadaceae</taxon>
        <taxon>Variovorax</taxon>
    </lineage>
</organism>
<evidence type="ECO:0000313" key="2">
    <source>
        <dbReference type="Proteomes" id="UP001500975"/>
    </source>
</evidence>
<evidence type="ECO:0008006" key="3">
    <source>
        <dbReference type="Google" id="ProtNLM"/>
    </source>
</evidence>
<comment type="caution">
    <text evidence="1">The sequence shown here is derived from an EMBL/GenBank/DDBJ whole genome shotgun (WGS) entry which is preliminary data.</text>
</comment>
<name>A0ABP8I9I5_9BURK</name>
<dbReference type="Proteomes" id="UP001500975">
    <property type="component" value="Unassembled WGS sequence"/>
</dbReference>
<evidence type="ECO:0000313" key="1">
    <source>
        <dbReference type="EMBL" id="GAA4353847.1"/>
    </source>
</evidence>
<accession>A0ABP8I9I5</accession>
<proteinExistence type="predicted"/>
<dbReference type="EMBL" id="BAABGJ010000079">
    <property type="protein sequence ID" value="GAA4353847.1"/>
    <property type="molecule type" value="Genomic_DNA"/>
</dbReference>
<protein>
    <recommendedName>
        <fullName evidence="3">HD Cas3-type domain-containing protein</fullName>
    </recommendedName>
</protein>